<dbReference type="Pfam" id="PF06429">
    <property type="entry name" value="Flg_bbr_C"/>
    <property type="match status" value="1"/>
</dbReference>
<dbReference type="InterPro" id="IPR002371">
    <property type="entry name" value="FlgK"/>
</dbReference>
<evidence type="ECO:0000256" key="2">
    <source>
        <dbReference type="ARBA" id="ARBA00004613"/>
    </source>
</evidence>
<evidence type="ECO:0000256" key="7">
    <source>
        <dbReference type="SAM" id="MobiDB-lite"/>
    </source>
</evidence>
<proteinExistence type="inferred from homology"/>
<keyword evidence="11" id="KW-0966">Cell projection</keyword>
<feature type="domain" description="Flagellar hook-associated protein FlgK helical" evidence="10">
    <location>
        <begin position="93"/>
        <end position="327"/>
    </location>
</feature>
<dbReference type="PRINTS" id="PR01005">
    <property type="entry name" value="FLGHOOKAP1"/>
</dbReference>
<gene>
    <name evidence="11" type="primary">flgK</name>
    <name evidence="11" type="ORF">THMIRHAM_07570</name>
</gene>
<keyword evidence="5" id="KW-0964">Secreted</keyword>
<name>A0ABN6CYH1_9GAMM</name>
<dbReference type="PANTHER" id="PTHR30033:SF1">
    <property type="entry name" value="FLAGELLAR HOOK-ASSOCIATED PROTEIN 1"/>
    <property type="match status" value="1"/>
</dbReference>
<dbReference type="Pfam" id="PF00460">
    <property type="entry name" value="Flg_bb_rod"/>
    <property type="match status" value="1"/>
</dbReference>
<sequence>MADMLTIASLSLNTFKKALEVTSHNVANVSTEGYTKQRVIIQSSAPGNAGNNYQGSGSMVGGIERLYSEYLQTQLYSSQSLLDRYDTQASLSKQVEGIVASNDEGVQEFINRYFSSLQALSDNPASTTSRQQVLDEAGSLESHVGNLTTVLNDTSAQTNNQISDVVTEVNNRLKSIQQMNVEIDNILKNTESTPNDLMDQRDQAILEISQYMDIKTYYHDNGGVDLYAANGRVPLLASNTLMRLEASRSDYQDENRTEVYAYIGDQKQLISDKIVGGELGGLLDFRDNMLGQAQNDLGLTLNGIVASMNWQHYQGYDINGDAGGNLFQPLSTNAMDNQNNKGTVYGSDITVSFNPNAGVSEPPYDGLTALSSQPATYGDKETYLENAFSEIGQFQPREYELMYNASTDSFDFFDYTTKQPVLDSSGTPISIARGTAANVEGLNFDFTAITSAPVDEDSFLVKPHKQILEDFSKVISDPGLLATRGQSPVDSNSDGSLDDEVPAPAGIGDNVNIANMAGLQSAKILFSGIDGKATESLLGGYSKMASNVGMYVRGTNIQFTAQSSVHDVMVTQRESYSGVSLDEEAANLVRYQQAYEASAQIVATVQELFRTLLDLSRV</sequence>
<keyword evidence="11" id="KW-0969">Cilium</keyword>
<dbReference type="InterPro" id="IPR053927">
    <property type="entry name" value="FlgK_helical"/>
</dbReference>
<comment type="similarity">
    <text evidence="3">Belongs to the flagella basal body rod proteins family.</text>
</comment>
<evidence type="ECO:0000256" key="6">
    <source>
        <dbReference type="ARBA" id="ARBA00023143"/>
    </source>
</evidence>
<keyword evidence="6" id="KW-0975">Bacterial flagellum</keyword>
<evidence type="ECO:0000313" key="11">
    <source>
        <dbReference type="EMBL" id="BCN92972.1"/>
    </source>
</evidence>
<evidence type="ECO:0000256" key="4">
    <source>
        <dbReference type="ARBA" id="ARBA00016244"/>
    </source>
</evidence>
<protein>
    <recommendedName>
        <fullName evidence="4">Flagellar hook-associated protein 1</fullName>
    </recommendedName>
</protein>
<reference evidence="11" key="1">
    <citation type="journal article" date="2022" name="Arch. Microbiol.">
        <title>Thiomicrorhabdus immobilis sp. nov., a mesophilic sulfur-oxidizing bacterium isolated from sediment of a brackish lake in northern Japan.</title>
        <authorList>
            <person name="Kojima H."/>
            <person name="Mochizuki J."/>
            <person name="Kanda M."/>
            <person name="Watanabe T."/>
            <person name="Fukui M."/>
        </authorList>
    </citation>
    <scope>NUCLEOTIDE SEQUENCE</scope>
    <source>
        <strain evidence="11">Am19</strain>
    </source>
</reference>
<dbReference type="Pfam" id="PF22638">
    <property type="entry name" value="FlgK_D1"/>
    <property type="match status" value="1"/>
</dbReference>
<evidence type="ECO:0000259" key="10">
    <source>
        <dbReference type="Pfam" id="PF22638"/>
    </source>
</evidence>
<keyword evidence="12" id="KW-1185">Reference proteome</keyword>
<keyword evidence="11" id="KW-0282">Flagellum</keyword>
<dbReference type="NCBIfam" id="TIGR02492">
    <property type="entry name" value="flgK_ends"/>
    <property type="match status" value="1"/>
</dbReference>
<evidence type="ECO:0000256" key="1">
    <source>
        <dbReference type="ARBA" id="ARBA00004365"/>
    </source>
</evidence>
<organism evidence="11 12">
    <name type="scientific">Thiomicrorhabdus immobilis</name>
    <dbReference type="NCBI Taxonomy" id="2791037"/>
    <lineage>
        <taxon>Bacteria</taxon>
        <taxon>Pseudomonadati</taxon>
        <taxon>Pseudomonadota</taxon>
        <taxon>Gammaproteobacteria</taxon>
        <taxon>Thiotrichales</taxon>
        <taxon>Piscirickettsiaceae</taxon>
        <taxon>Thiomicrorhabdus</taxon>
    </lineage>
</organism>
<evidence type="ECO:0000256" key="5">
    <source>
        <dbReference type="ARBA" id="ARBA00022525"/>
    </source>
</evidence>
<accession>A0ABN6CYH1</accession>
<evidence type="ECO:0000259" key="8">
    <source>
        <dbReference type="Pfam" id="PF00460"/>
    </source>
</evidence>
<dbReference type="RefSeq" id="WP_237263750.1">
    <property type="nucleotide sequence ID" value="NZ_AP024202.1"/>
</dbReference>
<feature type="region of interest" description="Disordered" evidence="7">
    <location>
        <begin position="482"/>
        <end position="504"/>
    </location>
</feature>
<feature type="domain" description="Flagellar basal-body/hook protein C-terminal" evidence="9">
    <location>
        <begin position="576"/>
        <end position="615"/>
    </location>
</feature>
<evidence type="ECO:0000259" key="9">
    <source>
        <dbReference type="Pfam" id="PF06429"/>
    </source>
</evidence>
<dbReference type="EMBL" id="AP024202">
    <property type="protein sequence ID" value="BCN92972.1"/>
    <property type="molecule type" value="Genomic_DNA"/>
</dbReference>
<comment type="subcellular location">
    <subcellularLocation>
        <location evidence="1">Bacterial flagellum</location>
    </subcellularLocation>
    <subcellularLocation>
        <location evidence="2">Secreted</location>
    </subcellularLocation>
</comment>
<dbReference type="PANTHER" id="PTHR30033">
    <property type="entry name" value="FLAGELLAR HOOK-ASSOCIATED PROTEIN 1"/>
    <property type="match status" value="1"/>
</dbReference>
<evidence type="ECO:0000313" key="12">
    <source>
        <dbReference type="Proteomes" id="UP001054820"/>
    </source>
</evidence>
<evidence type="ECO:0000256" key="3">
    <source>
        <dbReference type="ARBA" id="ARBA00009677"/>
    </source>
</evidence>
<dbReference type="SUPFAM" id="SSF64518">
    <property type="entry name" value="Phase 1 flagellin"/>
    <property type="match status" value="1"/>
</dbReference>
<dbReference type="Proteomes" id="UP001054820">
    <property type="component" value="Chromosome"/>
</dbReference>
<dbReference type="InterPro" id="IPR001444">
    <property type="entry name" value="Flag_bb_rod_N"/>
</dbReference>
<feature type="compositionally biased region" description="Polar residues" evidence="7">
    <location>
        <begin position="484"/>
        <end position="495"/>
    </location>
</feature>
<dbReference type="InterPro" id="IPR010930">
    <property type="entry name" value="Flg_bb/hook_C_dom"/>
</dbReference>
<feature type="domain" description="Flagellar basal body rod protein N-terminal" evidence="8">
    <location>
        <begin position="12"/>
        <end position="35"/>
    </location>
</feature>